<gene>
    <name evidence="1" type="ORF">JW613_32965</name>
</gene>
<dbReference type="RefSeq" id="WP_209214535.1">
    <property type="nucleotide sequence ID" value="NZ_JAFFZM010000033.1"/>
</dbReference>
<comment type="caution">
    <text evidence="1">The sequence shown here is derived from an EMBL/GenBank/DDBJ whole genome shotgun (WGS) entry which is preliminary data.</text>
</comment>
<dbReference type="Proteomes" id="UP000721954">
    <property type="component" value="Unassembled WGS sequence"/>
</dbReference>
<name>A0ABS3Y5W5_9ACTN</name>
<proteinExistence type="predicted"/>
<organism evidence="1 2">
    <name type="scientific">Streptomyces smyrnaeus</name>
    <dbReference type="NCBI Taxonomy" id="1387713"/>
    <lineage>
        <taxon>Bacteria</taxon>
        <taxon>Bacillati</taxon>
        <taxon>Actinomycetota</taxon>
        <taxon>Actinomycetes</taxon>
        <taxon>Kitasatosporales</taxon>
        <taxon>Streptomycetaceae</taxon>
        <taxon>Streptomyces</taxon>
    </lineage>
</organism>
<sequence>MGKLRDVGGGRCATCGWPLHDPYEIVSRHPVAAGTVVYARCACGTLRVWLQQHRGGDRLVVGAGSTAQDTAAPAEEPGGRVG</sequence>
<protein>
    <submittedName>
        <fullName evidence="1">Uncharacterized protein</fullName>
    </submittedName>
</protein>
<dbReference type="GeneID" id="96263431"/>
<evidence type="ECO:0000313" key="2">
    <source>
        <dbReference type="Proteomes" id="UP000721954"/>
    </source>
</evidence>
<evidence type="ECO:0000313" key="1">
    <source>
        <dbReference type="EMBL" id="MBO8203054.1"/>
    </source>
</evidence>
<keyword evidence="2" id="KW-1185">Reference proteome</keyword>
<accession>A0ABS3Y5W5</accession>
<dbReference type="EMBL" id="JAFFZM010000033">
    <property type="protein sequence ID" value="MBO8203054.1"/>
    <property type="molecule type" value="Genomic_DNA"/>
</dbReference>
<reference evidence="1 2" key="1">
    <citation type="submission" date="2021-02" db="EMBL/GenBank/DDBJ databases">
        <title>Streptomyces spirodelae sp. nov., isolated from duckweed.</title>
        <authorList>
            <person name="Saimee Y."/>
            <person name="Duangmal K."/>
        </authorList>
    </citation>
    <scope>NUCLEOTIDE SEQUENCE [LARGE SCALE GENOMIC DNA]</scope>
    <source>
        <strain evidence="1 2">DSM 42105</strain>
    </source>
</reference>